<keyword evidence="8" id="KW-0902">Two-component regulatory system</keyword>
<evidence type="ECO:0000256" key="3">
    <source>
        <dbReference type="ARBA" id="ARBA00022553"/>
    </source>
</evidence>
<dbReference type="InterPro" id="IPR005467">
    <property type="entry name" value="His_kinase_dom"/>
</dbReference>
<dbReference type="InterPro" id="IPR036890">
    <property type="entry name" value="HATPase_C_sf"/>
</dbReference>
<dbReference type="STRING" id="639282.DEFDS_0833"/>
<evidence type="ECO:0000313" key="12">
    <source>
        <dbReference type="Proteomes" id="UP000001520"/>
    </source>
</evidence>
<dbReference type="eggNOG" id="COG5000">
    <property type="taxonomic scope" value="Bacteria"/>
</dbReference>
<dbReference type="Gene3D" id="1.10.287.130">
    <property type="match status" value="1"/>
</dbReference>
<evidence type="ECO:0000256" key="6">
    <source>
        <dbReference type="ARBA" id="ARBA00022777"/>
    </source>
</evidence>
<keyword evidence="5" id="KW-0547">Nucleotide-binding</keyword>
<dbReference type="PRINTS" id="PR00344">
    <property type="entry name" value="BCTRLSENSOR"/>
</dbReference>
<dbReference type="Proteomes" id="UP000001520">
    <property type="component" value="Chromosome"/>
</dbReference>
<dbReference type="PROSITE" id="PS50109">
    <property type="entry name" value="HIS_KIN"/>
    <property type="match status" value="1"/>
</dbReference>
<dbReference type="Pfam" id="PF00512">
    <property type="entry name" value="HisKA"/>
    <property type="match status" value="1"/>
</dbReference>
<dbReference type="CDD" id="cd00075">
    <property type="entry name" value="HATPase"/>
    <property type="match status" value="1"/>
</dbReference>
<evidence type="ECO:0000256" key="2">
    <source>
        <dbReference type="ARBA" id="ARBA00012438"/>
    </source>
</evidence>
<comment type="catalytic activity">
    <reaction evidence="1">
        <text>ATP + protein L-histidine = ADP + protein N-phospho-L-histidine.</text>
        <dbReference type="EC" id="2.7.13.3"/>
    </reaction>
</comment>
<evidence type="ECO:0000259" key="10">
    <source>
        <dbReference type="PROSITE" id="PS50109"/>
    </source>
</evidence>
<dbReference type="KEGG" id="ddf:DEFDS_0833"/>
<dbReference type="SUPFAM" id="SSF47384">
    <property type="entry name" value="Homodimeric domain of signal transducing histidine kinase"/>
    <property type="match status" value="1"/>
</dbReference>
<dbReference type="Gene3D" id="3.30.565.10">
    <property type="entry name" value="Histidine kinase-like ATPase, C-terminal domain"/>
    <property type="match status" value="1"/>
</dbReference>
<dbReference type="HOGENOM" id="CLU_000445_114_39_0"/>
<dbReference type="PANTHER" id="PTHR43065:SF10">
    <property type="entry name" value="PEROXIDE STRESS-ACTIVATED HISTIDINE KINASE MAK3"/>
    <property type="match status" value="1"/>
</dbReference>
<proteinExistence type="predicted"/>
<dbReference type="InterPro" id="IPR004358">
    <property type="entry name" value="Sig_transdc_His_kin-like_C"/>
</dbReference>
<keyword evidence="7" id="KW-0067">ATP-binding</keyword>
<feature type="coiled-coil region" evidence="9">
    <location>
        <begin position="24"/>
        <end position="58"/>
    </location>
</feature>
<evidence type="ECO:0000313" key="11">
    <source>
        <dbReference type="EMBL" id="BAI80309.1"/>
    </source>
</evidence>
<accession>D3PCI6</accession>
<dbReference type="SUPFAM" id="SSF55874">
    <property type="entry name" value="ATPase domain of HSP90 chaperone/DNA topoisomerase II/histidine kinase"/>
    <property type="match status" value="1"/>
</dbReference>
<dbReference type="InterPro" id="IPR003661">
    <property type="entry name" value="HisK_dim/P_dom"/>
</dbReference>
<keyword evidence="12" id="KW-1185">Reference proteome</keyword>
<dbReference type="GO" id="GO:0000155">
    <property type="term" value="F:phosphorelay sensor kinase activity"/>
    <property type="evidence" value="ECO:0007669"/>
    <property type="project" value="InterPro"/>
</dbReference>
<organism evidence="11 12">
    <name type="scientific">Deferribacter desulfuricans (strain DSM 14783 / JCM 11476 / NBRC 101012 / SSM1)</name>
    <dbReference type="NCBI Taxonomy" id="639282"/>
    <lineage>
        <taxon>Bacteria</taxon>
        <taxon>Pseudomonadati</taxon>
        <taxon>Deferribacterota</taxon>
        <taxon>Deferribacteres</taxon>
        <taxon>Deferribacterales</taxon>
        <taxon>Deferribacteraceae</taxon>
        <taxon>Deferribacter</taxon>
    </lineage>
</organism>
<dbReference type="GO" id="GO:0005524">
    <property type="term" value="F:ATP binding"/>
    <property type="evidence" value="ECO:0007669"/>
    <property type="project" value="UniProtKB-KW"/>
</dbReference>
<reference evidence="11 12" key="1">
    <citation type="journal article" date="2010" name="DNA Res.">
        <title>Bacterial lifestyle in a deep-sea hydrothermal vent chimney revealed by the genome sequence of the thermophilic bacterium Deferribacter desulfuricans SSM1.</title>
        <authorList>
            <person name="Takaki Y."/>
            <person name="Shimamura S."/>
            <person name="Nakagawa S."/>
            <person name="Fukuhara Y."/>
            <person name="Horikawa H."/>
            <person name="Ankai A."/>
            <person name="Harada T."/>
            <person name="Hosoyama A."/>
            <person name="Oguchi A."/>
            <person name="Fukui S."/>
            <person name="Fujita N."/>
            <person name="Takami H."/>
            <person name="Takai K."/>
        </authorList>
    </citation>
    <scope>NUCLEOTIDE SEQUENCE [LARGE SCALE GENOMIC DNA]</scope>
    <source>
        <strain evidence="12">DSM 14783 / JCM 11476 / NBRC 101012 / SSM1</strain>
    </source>
</reference>
<dbReference type="AlphaFoldDB" id="D3PCI6"/>
<dbReference type="InterPro" id="IPR003594">
    <property type="entry name" value="HATPase_dom"/>
</dbReference>
<dbReference type="SMART" id="SM00387">
    <property type="entry name" value="HATPase_c"/>
    <property type="match status" value="1"/>
</dbReference>
<evidence type="ECO:0000256" key="5">
    <source>
        <dbReference type="ARBA" id="ARBA00022741"/>
    </source>
</evidence>
<keyword evidence="6 11" id="KW-0418">Kinase</keyword>
<evidence type="ECO:0000256" key="8">
    <source>
        <dbReference type="ARBA" id="ARBA00023012"/>
    </source>
</evidence>
<dbReference type="SMART" id="SM00388">
    <property type="entry name" value="HisKA"/>
    <property type="match status" value="1"/>
</dbReference>
<feature type="domain" description="Histidine kinase" evidence="10">
    <location>
        <begin position="166"/>
        <end position="371"/>
    </location>
</feature>
<gene>
    <name evidence="11" type="ordered locus">DEFDS_0833</name>
</gene>
<keyword evidence="9" id="KW-0175">Coiled coil</keyword>
<name>D3PCI6_DEFDS</name>
<dbReference type="EMBL" id="AP011529">
    <property type="protein sequence ID" value="BAI80309.1"/>
    <property type="molecule type" value="Genomic_DNA"/>
</dbReference>
<sequence length="371" mass="43071">MDRKDKKSELELLSEAFNVFNTATEKLQDSYQKLKEETEKLRREIEEKNKQLEETSSLLSSVLMSTQSAIVAISKDREIILSNKKFEYFYCKYKDEFINKICEYRENGSYEFEIGKSTFRVHVGNFKHSDVEGWTYSIEDITHLKELEEEHRRDEHLKSMGVMAANIAHEIRNPLGSIELFASLLARDLKNDKEKRVLIDSVLKGVKSINNTISNILLFTKEVTLSKKEYYLADIVDDVVLYLRHLMNDKKIKFINKIDDDFKIYCDSELMKQVFMNLIHNAIDAVDANGEIRIYCKQEEKFDVIVVEDNGCGIDEEFIKKIFIPFHTSKTKGTGLGLSIVYKIIKAHSGNIYVESDGQSFTRFIIKLGRC</sequence>
<protein>
    <recommendedName>
        <fullName evidence="2">histidine kinase</fullName>
        <ecNumber evidence="2">2.7.13.3</ecNumber>
    </recommendedName>
</protein>
<dbReference type="InterPro" id="IPR036097">
    <property type="entry name" value="HisK_dim/P_sf"/>
</dbReference>
<dbReference type="RefSeq" id="WP_013007557.1">
    <property type="nucleotide sequence ID" value="NC_013939.1"/>
</dbReference>
<dbReference type="Pfam" id="PF02518">
    <property type="entry name" value="HATPase_c"/>
    <property type="match status" value="1"/>
</dbReference>
<evidence type="ECO:0000256" key="9">
    <source>
        <dbReference type="SAM" id="Coils"/>
    </source>
</evidence>
<dbReference type="CDD" id="cd00082">
    <property type="entry name" value="HisKA"/>
    <property type="match status" value="1"/>
</dbReference>
<dbReference type="OrthoDB" id="9776727at2"/>
<dbReference type="EC" id="2.7.13.3" evidence="2"/>
<evidence type="ECO:0000256" key="7">
    <source>
        <dbReference type="ARBA" id="ARBA00022840"/>
    </source>
</evidence>
<evidence type="ECO:0000256" key="4">
    <source>
        <dbReference type="ARBA" id="ARBA00022679"/>
    </source>
</evidence>
<dbReference type="PANTHER" id="PTHR43065">
    <property type="entry name" value="SENSOR HISTIDINE KINASE"/>
    <property type="match status" value="1"/>
</dbReference>
<evidence type="ECO:0000256" key="1">
    <source>
        <dbReference type="ARBA" id="ARBA00000085"/>
    </source>
</evidence>
<keyword evidence="3" id="KW-0597">Phosphoprotein</keyword>
<keyword evidence="4" id="KW-0808">Transferase</keyword>